<dbReference type="Pfam" id="PF02190">
    <property type="entry name" value="LON_substr_bdg"/>
    <property type="match status" value="1"/>
</dbReference>
<dbReference type="InterPro" id="IPR003111">
    <property type="entry name" value="Lon_prtase_N"/>
</dbReference>
<reference evidence="3" key="1">
    <citation type="submission" date="2015-08" db="EMBL/GenBank/DDBJ databases">
        <authorList>
            <person name="Varghese N."/>
        </authorList>
    </citation>
    <scope>NUCLEOTIDE SEQUENCE [LARGE SCALE GENOMIC DNA]</scope>
    <source>
        <strain evidence="3">DSM 27808</strain>
    </source>
</reference>
<evidence type="ECO:0000313" key="2">
    <source>
        <dbReference type="EMBL" id="CUA82531.1"/>
    </source>
</evidence>
<evidence type="ECO:0000259" key="1">
    <source>
        <dbReference type="SMART" id="SM00464"/>
    </source>
</evidence>
<dbReference type="SUPFAM" id="SSF88697">
    <property type="entry name" value="PUA domain-like"/>
    <property type="match status" value="1"/>
</dbReference>
<dbReference type="EMBL" id="CYHB01000001">
    <property type="protein sequence ID" value="CUA82531.1"/>
    <property type="molecule type" value="Genomic_DNA"/>
</dbReference>
<dbReference type="PANTHER" id="PTHR46732:SF8">
    <property type="entry name" value="ATP-DEPENDENT PROTEASE LA (LON) DOMAIN PROTEIN"/>
    <property type="match status" value="1"/>
</dbReference>
<dbReference type="InterPro" id="IPR046336">
    <property type="entry name" value="Lon_prtase_N_sf"/>
</dbReference>
<dbReference type="InterPro" id="IPR015947">
    <property type="entry name" value="PUA-like_sf"/>
</dbReference>
<dbReference type="Gene3D" id="2.30.130.40">
    <property type="entry name" value="LON domain-like"/>
    <property type="match status" value="1"/>
</dbReference>
<dbReference type="SMART" id="SM00464">
    <property type="entry name" value="LON"/>
    <property type="match status" value="1"/>
</dbReference>
<accession>A0A0K6GUR8</accession>
<feature type="domain" description="Lon N-terminal" evidence="1">
    <location>
        <begin position="11"/>
        <end position="196"/>
    </location>
</feature>
<dbReference type="GO" id="GO:0008233">
    <property type="term" value="F:peptidase activity"/>
    <property type="evidence" value="ECO:0007669"/>
    <property type="project" value="UniProtKB-KW"/>
</dbReference>
<keyword evidence="2" id="KW-0645">Protease</keyword>
<keyword evidence="3" id="KW-1185">Reference proteome</keyword>
<dbReference type="PANTHER" id="PTHR46732">
    <property type="entry name" value="ATP-DEPENDENT PROTEASE LA (LON) DOMAIN PROTEIN"/>
    <property type="match status" value="1"/>
</dbReference>
<name>A0A0K6GUR8_9GAMM</name>
<dbReference type="Gene3D" id="1.10.4060.10">
    <property type="entry name" value="BPP1347 like domain"/>
    <property type="match status" value="1"/>
</dbReference>
<evidence type="ECO:0000313" key="3">
    <source>
        <dbReference type="Proteomes" id="UP000182598"/>
    </source>
</evidence>
<keyword evidence="2" id="KW-0378">Hydrolase</keyword>
<dbReference type="AlphaFoldDB" id="A0A0K6GUR8"/>
<organism evidence="2 3">
    <name type="scientific">Pseudidiomarina woesei</name>
    <dbReference type="NCBI Taxonomy" id="1381080"/>
    <lineage>
        <taxon>Bacteria</taxon>
        <taxon>Pseudomonadati</taxon>
        <taxon>Pseudomonadota</taxon>
        <taxon>Gammaproteobacteria</taxon>
        <taxon>Alteromonadales</taxon>
        <taxon>Idiomarinaceae</taxon>
        <taxon>Pseudidiomarina</taxon>
    </lineage>
</organism>
<dbReference type="GO" id="GO:0006508">
    <property type="term" value="P:proteolysis"/>
    <property type="evidence" value="ECO:0007669"/>
    <property type="project" value="UniProtKB-KW"/>
</dbReference>
<sequence>MTDRLTDAHLNMPLFPLSGHVLPGGTMRLRIFEPRYIRMVKEACNGTSCNPIGMCMLNDQGQVDNNTHIHPIGTAATIVDFEQLKDGLLGITVAGQGLFKVQQINVQEDGLRVGHVCRLSGWAPQPLAADDQFLASQLEEIYKAYPELAVEHCAENLQQADWVCLRWLEILPISANTKQELLQHDDCTPVLEFLRNLVLESKQ</sequence>
<proteinExistence type="predicted"/>
<dbReference type="RefSeq" id="WP_072243344.1">
    <property type="nucleotide sequence ID" value="NZ_CYHB01000001.1"/>
</dbReference>
<protein>
    <submittedName>
        <fullName evidence="2">Uncharacterized protein, similar to the N-terminal domain of Lon protease</fullName>
    </submittedName>
</protein>
<gene>
    <name evidence="2" type="ORF">Ga0061064_0083</name>
</gene>
<dbReference type="Proteomes" id="UP000182598">
    <property type="component" value="Unassembled WGS sequence"/>
</dbReference>